<proteinExistence type="predicted"/>
<organism evidence="1 2">
    <name type="scientific">Amphritea atlantica</name>
    <dbReference type="NCBI Taxonomy" id="355243"/>
    <lineage>
        <taxon>Bacteria</taxon>
        <taxon>Pseudomonadati</taxon>
        <taxon>Pseudomonadota</taxon>
        <taxon>Gammaproteobacteria</taxon>
        <taxon>Oceanospirillales</taxon>
        <taxon>Oceanospirillaceae</taxon>
        <taxon>Amphritea</taxon>
    </lineage>
</organism>
<evidence type="ECO:0000313" key="2">
    <source>
        <dbReference type="Proteomes" id="UP001059950"/>
    </source>
</evidence>
<dbReference type="EMBL" id="CP073344">
    <property type="protein sequence ID" value="UTW05067.1"/>
    <property type="molecule type" value="Genomic_DNA"/>
</dbReference>
<evidence type="ECO:0000313" key="1">
    <source>
        <dbReference type="EMBL" id="UTW05067.1"/>
    </source>
</evidence>
<keyword evidence="2" id="KW-1185">Reference proteome</keyword>
<sequence>MSSNRSHRSDHAAEGLIPKPGSLESGSVYQQEVVRDLHWLIYSPSLMTTPDPESSDWLFTAPDIDAQLASLDKNPQPLISQLRQQAQFRLGYYFEDLVRLYIKIFTQPVDLKYNIQVSRDKTTVGEYDFLMALQNGIKVHIEAAVKFYLCTSDDINHCTLNDFIGPNRSDRLDRKWQRLTGHQLQLSKTDAGKNRAIALGLLPDRHSLLLRGYLFYPYPQWQQYNPPAPISPEHLKGWWIRAAEADSLGDDYQYVILMKPRWLALARCCFQETLSNAELIKATDSITTPMLIARLGFKDGLWRETDRGFIVPDNWNLQT</sequence>
<name>A0ABY5GYH3_9GAMM</name>
<reference evidence="1" key="1">
    <citation type="submission" date="2021-04" db="EMBL/GenBank/DDBJ databases">
        <title>Oceanospirillales bacteria with DddD are important DMSP degraders in coastal seawater.</title>
        <authorList>
            <person name="Liu J."/>
        </authorList>
    </citation>
    <scope>NUCLEOTIDE SEQUENCE</scope>
    <source>
        <strain evidence="1">GY6</strain>
    </source>
</reference>
<protein>
    <submittedName>
        <fullName evidence="1">DUF1853 family protein</fullName>
    </submittedName>
</protein>
<gene>
    <name evidence="1" type="ORF">KDX31_08765</name>
</gene>
<dbReference type="Proteomes" id="UP001059950">
    <property type="component" value="Chromosome"/>
</dbReference>
<accession>A0ABY5GYH3</accession>
<dbReference type="InterPro" id="IPR015003">
    <property type="entry name" value="DUF1853"/>
</dbReference>
<dbReference type="Pfam" id="PF08907">
    <property type="entry name" value="DUF1853"/>
    <property type="match status" value="1"/>
</dbReference>